<gene>
    <name evidence="2" type="ORF">AJ79_05304</name>
</gene>
<sequence length="75" mass="7897">MPLIADLKAKISSRRGVPDHEMKAKPSDTASEATMVASGKTTGGHLVKDTNSATSAPYNGDQCFGSCCRGTGYYR</sequence>
<name>A0A2B7XPM2_9EURO</name>
<reference evidence="2 3" key="1">
    <citation type="submission" date="2017-10" db="EMBL/GenBank/DDBJ databases">
        <title>Comparative genomics in systemic dimorphic fungi from Ajellomycetaceae.</title>
        <authorList>
            <person name="Munoz J.F."/>
            <person name="Mcewen J.G."/>
            <person name="Clay O.K."/>
            <person name="Cuomo C.A."/>
        </authorList>
    </citation>
    <scope>NUCLEOTIDE SEQUENCE [LARGE SCALE GENOMIC DNA]</scope>
    <source>
        <strain evidence="2 3">UAMH5409</strain>
    </source>
</reference>
<feature type="region of interest" description="Disordered" evidence="1">
    <location>
        <begin position="15"/>
        <end position="52"/>
    </location>
</feature>
<dbReference type="EMBL" id="PDNB01000083">
    <property type="protein sequence ID" value="PGH10713.1"/>
    <property type="molecule type" value="Genomic_DNA"/>
</dbReference>
<evidence type="ECO:0000313" key="2">
    <source>
        <dbReference type="EMBL" id="PGH10713.1"/>
    </source>
</evidence>
<evidence type="ECO:0000256" key="1">
    <source>
        <dbReference type="SAM" id="MobiDB-lite"/>
    </source>
</evidence>
<evidence type="ECO:0000313" key="3">
    <source>
        <dbReference type="Proteomes" id="UP000223968"/>
    </source>
</evidence>
<proteinExistence type="predicted"/>
<accession>A0A2B7XPM2</accession>
<dbReference type="Proteomes" id="UP000223968">
    <property type="component" value="Unassembled WGS sequence"/>
</dbReference>
<protein>
    <submittedName>
        <fullName evidence="2">Uncharacterized protein</fullName>
    </submittedName>
</protein>
<feature type="compositionally biased region" description="Basic and acidic residues" evidence="1">
    <location>
        <begin position="16"/>
        <end position="26"/>
    </location>
</feature>
<keyword evidence="3" id="KW-1185">Reference proteome</keyword>
<organism evidence="2 3">
    <name type="scientific">Helicocarpus griseus UAMH5409</name>
    <dbReference type="NCBI Taxonomy" id="1447875"/>
    <lineage>
        <taxon>Eukaryota</taxon>
        <taxon>Fungi</taxon>
        <taxon>Dikarya</taxon>
        <taxon>Ascomycota</taxon>
        <taxon>Pezizomycotina</taxon>
        <taxon>Eurotiomycetes</taxon>
        <taxon>Eurotiomycetidae</taxon>
        <taxon>Onygenales</taxon>
        <taxon>Ajellomycetaceae</taxon>
        <taxon>Helicocarpus</taxon>
    </lineage>
</organism>
<comment type="caution">
    <text evidence="2">The sequence shown here is derived from an EMBL/GenBank/DDBJ whole genome shotgun (WGS) entry which is preliminary data.</text>
</comment>
<dbReference type="OrthoDB" id="4504060at2759"/>
<dbReference type="AlphaFoldDB" id="A0A2B7XPM2"/>